<dbReference type="STRING" id="1184609.KILIM_077_00080"/>
<comment type="caution">
    <text evidence="7">The sequence shown here is derived from an EMBL/GenBank/DDBJ whole genome shotgun (WGS) entry which is preliminary data.</text>
</comment>
<dbReference type="OrthoDB" id="9765195at2"/>
<dbReference type="PANTHER" id="PTHR10353">
    <property type="entry name" value="GLYCOSYL HYDROLASE"/>
    <property type="match status" value="1"/>
</dbReference>
<evidence type="ECO:0000256" key="6">
    <source>
        <dbReference type="RuleBase" id="RU004468"/>
    </source>
</evidence>
<gene>
    <name evidence="7" type="primary">bglA</name>
    <name evidence="7" type="ORF">KILIM_077_00080</name>
</gene>
<protein>
    <submittedName>
        <fullName evidence="7">6-phospho-beta-glucosidase</fullName>
    </submittedName>
</protein>
<evidence type="ECO:0000256" key="5">
    <source>
        <dbReference type="RuleBase" id="RU003690"/>
    </source>
</evidence>
<evidence type="ECO:0000256" key="4">
    <source>
        <dbReference type="PROSITE-ProRule" id="PRU10055"/>
    </source>
</evidence>
<dbReference type="PROSITE" id="PS00653">
    <property type="entry name" value="GLYCOSYL_HYDROL_F1_2"/>
    <property type="match status" value="1"/>
</dbReference>
<evidence type="ECO:0000256" key="3">
    <source>
        <dbReference type="ARBA" id="ARBA00023295"/>
    </source>
</evidence>
<dbReference type="SUPFAM" id="SSF51445">
    <property type="entry name" value="(Trans)glycosidases"/>
    <property type="match status" value="1"/>
</dbReference>
<dbReference type="PRINTS" id="PR00131">
    <property type="entry name" value="GLHYDRLASE1"/>
</dbReference>
<evidence type="ECO:0000313" key="7">
    <source>
        <dbReference type="EMBL" id="GAB97651.1"/>
    </source>
</evidence>
<dbReference type="PANTHER" id="PTHR10353:SF122">
    <property type="entry name" value="6-PHOSPHO-BETA-GLUCOSIDASE ASCB-RELATED"/>
    <property type="match status" value="1"/>
</dbReference>
<dbReference type="Pfam" id="PF00232">
    <property type="entry name" value="Glyco_hydro_1"/>
    <property type="match status" value="1"/>
</dbReference>
<dbReference type="RefSeq" id="WP_006594183.1">
    <property type="nucleotide sequence ID" value="NZ_BAHD01000077.1"/>
</dbReference>
<sequence length="485" mass="54329">MTTTRTTTPATTRTFPEGFLWGGATAANQVEGGYLDGGKRASIQDVMPQGIVGPPVSEPTDGPLNLKHDAIDFYHRYVEDIALFAELGFSVYRFSIAWSRIFPKGDEETPNEEGLAFYDRVLDELEKHGITPLVTISHYETPLHLAKTYDGWVDRAMIGFYERYARVLFERYGSRVKYWLTFNEINAVLHAPLMAGGIWTPKDELSAKDLYQAIHHELVASASVTRIAHEMDPELKVGCMVIAMPAYPLTPDPADVLKVQTFERSNYAFGDVHCRGEYPGYFLRTLREEGVDLEITDADRETLTHTVDFVSFSYYMSVCQSADPAKQIKGEGNIMGGVPNPTLPASEWGWQIDPIGLRKVLGDYWDRWNKPLFIVENGLGAKDQLVDDPGAPGGKTVHDDYRIDYLRDHLLQVREAIDDGVNLLGYTWWGPIDVVSASTAQLSKRYGFIYVDRDDSGSGTLARYRKKSFGYYQGVIASNGATLDD</sequence>
<dbReference type="InterPro" id="IPR018120">
    <property type="entry name" value="Glyco_hydro_1_AS"/>
</dbReference>
<evidence type="ECO:0000313" key="8">
    <source>
        <dbReference type="Proteomes" id="UP000008366"/>
    </source>
</evidence>
<dbReference type="FunFam" id="3.20.20.80:FF:000004">
    <property type="entry name" value="Beta-glucosidase 6-phospho-beta-glucosidase"/>
    <property type="match status" value="1"/>
</dbReference>
<dbReference type="Proteomes" id="UP000008366">
    <property type="component" value="Unassembled WGS sequence"/>
</dbReference>
<accession>K6WUX6</accession>
<dbReference type="GO" id="GO:0005829">
    <property type="term" value="C:cytosol"/>
    <property type="evidence" value="ECO:0007669"/>
    <property type="project" value="TreeGrafter"/>
</dbReference>
<comment type="similarity">
    <text evidence="1 5">Belongs to the glycosyl hydrolase 1 family.</text>
</comment>
<dbReference type="InterPro" id="IPR001360">
    <property type="entry name" value="Glyco_hydro_1"/>
</dbReference>
<dbReference type="AlphaFoldDB" id="K6WUX6"/>
<dbReference type="PROSITE" id="PS00572">
    <property type="entry name" value="GLYCOSYL_HYDROL_F1_1"/>
    <property type="match status" value="1"/>
</dbReference>
<dbReference type="GO" id="GO:0008422">
    <property type="term" value="F:beta-glucosidase activity"/>
    <property type="evidence" value="ECO:0007669"/>
    <property type="project" value="TreeGrafter"/>
</dbReference>
<feature type="active site" description="Nucleophile" evidence="4">
    <location>
        <position position="376"/>
    </location>
</feature>
<keyword evidence="2 6" id="KW-0378">Hydrolase</keyword>
<evidence type="ECO:0000256" key="2">
    <source>
        <dbReference type="ARBA" id="ARBA00022801"/>
    </source>
</evidence>
<keyword evidence="3 6" id="KW-0326">Glycosidase</keyword>
<organism evidence="7 8">
    <name type="scientific">Kineosphaera limosa NBRC 100340</name>
    <dbReference type="NCBI Taxonomy" id="1184609"/>
    <lineage>
        <taxon>Bacteria</taxon>
        <taxon>Bacillati</taxon>
        <taxon>Actinomycetota</taxon>
        <taxon>Actinomycetes</taxon>
        <taxon>Micrococcales</taxon>
        <taxon>Dermatophilaceae</taxon>
        <taxon>Kineosphaera</taxon>
    </lineage>
</organism>
<proteinExistence type="inferred from homology"/>
<dbReference type="Gene3D" id="3.20.20.80">
    <property type="entry name" value="Glycosidases"/>
    <property type="match status" value="1"/>
</dbReference>
<keyword evidence="8" id="KW-1185">Reference proteome</keyword>
<dbReference type="eggNOG" id="COG2723">
    <property type="taxonomic scope" value="Bacteria"/>
</dbReference>
<dbReference type="GO" id="GO:0016052">
    <property type="term" value="P:carbohydrate catabolic process"/>
    <property type="evidence" value="ECO:0007669"/>
    <property type="project" value="TreeGrafter"/>
</dbReference>
<dbReference type="EMBL" id="BAHD01000077">
    <property type="protein sequence ID" value="GAB97651.1"/>
    <property type="molecule type" value="Genomic_DNA"/>
</dbReference>
<name>K6WUX6_9MICO</name>
<reference evidence="7 8" key="1">
    <citation type="submission" date="2012-08" db="EMBL/GenBank/DDBJ databases">
        <title>Whole genome shotgun sequence of Kineosphaera limosa NBRC 100340.</title>
        <authorList>
            <person name="Yoshida I."/>
            <person name="Isaki S."/>
            <person name="Hosoyama A."/>
            <person name="Tsuchikane K."/>
            <person name="Katsumata H."/>
            <person name="Ando Y."/>
            <person name="Ohji S."/>
            <person name="Hamada M."/>
            <person name="Tamura T."/>
            <person name="Yamazoe A."/>
            <person name="Yamazaki S."/>
            <person name="Fujita N."/>
        </authorList>
    </citation>
    <scope>NUCLEOTIDE SEQUENCE [LARGE SCALE GENOMIC DNA]</scope>
    <source>
        <strain evidence="7 8">NBRC 100340</strain>
    </source>
</reference>
<dbReference type="InterPro" id="IPR017853">
    <property type="entry name" value="GH"/>
</dbReference>
<evidence type="ECO:0000256" key="1">
    <source>
        <dbReference type="ARBA" id="ARBA00010838"/>
    </source>
</evidence>
<dbReference type="InterPro" id="IPR033132">
    <property type="entry name" value="GH_1_N_CS"/>
</dbReference>